<protein>
    <submittedName>
        <fullName evidence="2">Uncharacterized protein</fullName>
    </submittedName>
</protein>
<keyword evidence="1" id="KW-1133">Transmembrane helix</keyword>
<reference evidence="2 3" key="1">
    <citation type="journal article" date="2017" name="ISME J.">
        <title>Energy and carbon metabolisms in a deep terrestrial subsurface fluid microbial community.</title>
        <authorList>
            <person name="Momper L."/>
            <person name="Jungbluth S.P."/>
            <person name="Lee M.D."/>
            <person name="Amend J.P."/>
        </authorList>
    </citation>
    <scope>NUCLEOTIDE SEQUENCE [LARGE SCALE GENOMIC DNA]</scope>
    <source>
        <strain evidence="2">SURF_5</strain>
    </source>
</reference>
<evidence type="ECO:0000256" key="1">
    <source>
        <dbReference type="SAM" id="Phobius"/>
    </source>
</evidence>
<gene>
    <name evidence="2" type="ORF">C4520_18020</name>
</gene>
<keyword evidence="1" id="KW-0812">Transmembrane</keyword>
<evidence type="ECO:0000313" key="3">
    <source>
        <dbReference type="Proteomes" id="UP000265882"/>
    </source>
</evidence>
<feature type="transmembrane region" description="Helical" evidence="1">
    <location>
        <begin position="6"/>
        <end position="27"/>
    </location>
</feature>
<comment type="caution">
    <text evidence="2">The sequence shown here is derived from an EMBL/GenBank/DDBJ whole genome shotgun (WGS) entry which is preliminary data.</text>
</comment>
<dbReference type="EMBL" id="QZKU01000124">
    <property type="protein sequence ID" value="RJP16680.1"/>
    <property type="molecule type" value="Genomic_DNA"/>
</dbReference>
<evidence type="ECO:0000313" key="2">
    <source>
        <dbReference type="EMBL" id="RJP16680.1"/>
    </source>
</evidence>
<dbReference type="Proteomes" id="UP000265882">
    <property type="component" value="Unassembled WGS sequence"/>
</dbReference>
<accession>A0A3A4NHY1</accession>
<sequence length="60" mass="6396">MSPVDHAPANLVAFIGGGAILLSLPQYKINKKEGKREGREERVTFSSLPSLFPSVQGGIS</sequence>
<keyword evidence="1" id="KW-0472">Membrane</keyword>
<dbReference type="AlphaFoldDB" id="A0A3A4NHY1"/>
<proteinExistence type="predicted"/>
<name>A0A3A4NHY1_ABYX5</name>
<organism evidence="2 3">
    <name type="scientific">Abyssobacteria bacterium (strain SURF_5)</name>
    <dbReference type="NCBI Taxonomy" id="2093360"/>
    <lineage>
        <taxon>Bacteria</taxon>
        <taxon>Pseudomonadati</taxon>
        <taxon>Candidatus Hydrogenedentota</taxon>
        <taxon>Candidatus Abyssobacteria</taxon>
    </lineage>
</organism>